<dbReference type="PANTHER" id="PTHR45677:SF8">
    <property type="entry name" value="CYSTEINE SULFINIC ACID DECARBOXYLASE"/>
    <property type="match status" value="1"/>
</dbReference>
<dbReference type="GO" id="GO:0019752">
    <property type="term" value="P:carboxylic acid metabolic process"/>
    <property type="evidence" value="ECO:0007669"/>
    <property type="project" value="InterPro"/>
</dbReference>
<comment type="cofactor">
    <cofactor evidence="1 6 7">
        <name>pyridoxal 5'-phosphate</name>
        <dbReference type="ChEBI" id="CHEBI:597326"/>
    </cofactor>
</comment>
<evidence type="ECO:0000256" key="2">
    <source>
        <dbReference type="ARBA" id="ARBA00009533"/>
    </source>
</evidence>
<feature type="non-terminal residue" evidence="8">
    <location>
        <position position="1"/>
    </location>
</feature>
<sequence length="460" mass="51831">ELCDDAIELEKLVSQMKELMVELVDYKSPKELKQIMDLELGYDGIGVVGLIPLIQSILKYSVNTWHPGFLGKLYAGTNPVGIISEMLISLLNANSHVYHVSPALTMIENTVSQNLAKLLGMGEKSGGITCPGGSFSNQLAMITARTCMFPEIKTKGYHAFGKKLLVFTSVAGHYSVEKTAIALGLGIDSVIKVPSDDQGRMRTDELGKIAKRYNLWFHIDGSWGGSLVFSEKHRHLIDDAGLADTFVLNPHKMLGAPLQCSFLLARDKKIFSQSNSLKAEYLFHQDDDLGDGTVGCGRRPDAVKLFIGWKIYGIQGYQIRIEHAFKMAKYLTLLVKNNHCFKLVLDDPPSLQVCFWYLPIGINFDLENKRFRTMMSMITKEIHRRIMYHGKFLFDYSPLIIGDKELPCFFRITLNAPSICEKYLDDLVHEIEKMGEGILEWFEEFEDKINSEIKNGINGN</sequence>
<dbReference type="OrthoDB" id="392571at2759"/>
<comment type="similarity">
    <text evidence="2 7">Belongs to the group II decarboxylase family.</text>
</comment>
<dbReference type="GO" id="GO:0005737">
    <property type="term" value="C:cytoplasm"/>
    <property type="evidence" value="ECO:0007669"/>
    <property type="project" value="TreeGrafter"/>
</dbReference>
<dbReference type="EMBL" id="CAJVPZ010029649">
    <property type="protein sequence ID" value="CAG8734702.1"/>
    <property type="molecule type" value="Genomic_DNA"/>
</dbReference>
<dbReference type="Gene3D" id="3.40.640.10">
    <property type="entry name" value="Type I PLP-dependent aspartate aminotransferase-like (Major domain)"/>
    <property type="match status" value="2"/>
</dbReference>
<evidence type="ECO:0000256" key="4">
    <source>
        <dbReference type="ARBA" id="ARBA00022898"/>
    </source>
</evidence>
<keyword evidence="4 6" id="KW-0663">Pyridoxal phosphate</keyword>
<dbReference type="PANTHER" id="PTHR45677">
    <property type="entry name" value="GLUTAMATE DECARBOXYLASE-RELATED"/>
    <property type="match status" value="1"/>
</dbReference>
<dbReference type="InterPro" id="IPR015424">
    <property type="entry name" value="PyrdxlP-dep_Trfase"/>
</dbReference>
<reference evidence="8" key="1">
    <citation type="submission" date="2021-06" db="EMBL/GenBank/DDBJ databases">
        <authorList>
            <person name="Kallberg Y."/>
            <person name="Tangrot J."/>
            <person name="Rosling A."/>
        </authorList>
    </citation>
    <scope>NUCLEOTIDE SEQUENCE</scope>
    <source>
        <strain evidence="8">IN212</strain>
    </source>
</reference>
<dbReference type="AlphaFoldDB" id="A0A9N9NI00"/>
<evidence type="ECO:0000256" key="1">
    <source>
        <dbReference type="ARBA" id="ARBA00001933"/>
    </source>
</evidence>
<accession>A0A9N9NI00</accession>
<keyword evidence="5 7" id="KW-0456">Lyase</keyword>
<evidence type="ECO:0000313" key="9">
    <source>
        <dbReference type="Proteomes" id="UP000789396"/>
    </source>
</evidence>
<protein>
    <submittedName>
        <fullName evidence="8">109_t:CDS:1</fullName>
    </submittedName>
</protein>
<dbReference type="Gene3D" id="3.90.1150.170">
    <property type="match status" value="2"/>
</dbReference>
<dbReference type="InterPro" id="IPR002129">
    <property type="entry name" value="PyrdxlP-dep_de-COase"/>
</dbReference>
<dbReference type="InterPro" id="IPR015421">
    <property type="entry name" value="PyrdxlP-dep_Trfase_major"/>
</dbReference>
<evidence type="ECO:0000256" key="6">
    <source>
        <dbReference type="PIRSR" id="PIRSR602129-50"/>
    </source>
</evidence>
<evidence type="ECO:0000256" key="3">
    <source>
        <dbReference type="ARBA" id="ARBA00022793"/>
    </source>
</evidence>
<feature type="non-terminal residue" evidence="8">
    <location>
        <position position="460"/>
    </location>
</feature>
<dbReference type="SUPFAM" id="SSF53383">
    <property type="entry name" value="PLP-dependent transferases"/>
    <property type="match status" value="1"/>
</dbReference>
<organism evidence="8 9">
    <name type="scientific">Racocetra fulgida</name>
    <dbReference type="NCBI Taxonomy" id="60492"/>
    <lineage>
        <taxon>Eukaryota</taxon>
        <taxon>Fungi</taxon>
        <taxon>Fungi incertae sedis</taxon>
        <taxon>Mucoromycota</taxon>
        <taxon>Glomeromycotina</taxon>
        <taxon>Glomeromycetes</taxon>
        <taxon>Diversisporales</taxon>
        <taxon>Gigasporaceae</taxon>
        <taxon>Racocetra</taxon>
    </lineage>
</organism>
<dbReference type="GO" id="GO:0030170">
    <property type="term" value="F:pyridoxal phosphate binding"/>
    <property type="evidence" value="ECO:0007669"/>
    <property type="project" value="InterPro"/>
</dbReference>
<dbReference type="Pfam" id="PF00282">
    <property type="entry name" value="Pyridoxal_deC"/>
    <property type="match status" value="1"/>
</dbReference>
<evidence type="ECO:0000256" key="5">
    <source>
        <dbReference type="ARBA" id="ARBA00023239"/>
    </source>
</evidence>
<evidence type="ECO:0000256" key="7">
    <source>
        <dbReference type="RuleBase" id="RU000382"/>
    </source>
</evidence>
<dbReference type="GO" id="GO:0016831">
    <property type="term" value="F:carboxy-lyase activity"/>
    <property type="evidence" value="ECO:0007669"/>
    <property type="project" value="UniProtKB-KW"/>
</dbReference>
<comment type="caution">
    <text evidence="8">The sequence shown here is derived from an EMBL/GenBank/DDBJ whole genome shotgun (WGS) entry which is preliminary data.</text>
</comment>
<name>A0A9N9NI00_9GLOM</name>
<proteinExistence type="inferred from homology"/>
<gene>
    <name evidence="8" type="ORF">RFULGI_LOCUS12405</name>
</gene>
<feature type="modified residue" description="N6-(pyridoxal phosphate)lysine" evidence="6">
    <location>
        <position position="252"/>
    </location>
</feature>
<keyword evidence="3" id="KW-0210">Decarboxylase</keyword>
<evidence type="ECO:0000313" key="8">
    <source>
        <dbReference type="EMBL" id="CAG8734702.1"/>
    </source>
</evidence>
<keyword evidence="9" id="KW-1185">Reference proteome</keyword>
<dbReference type="Proteomes" id="UP000789396">
    <property type="component" value="Unassembled WGS sequence"/>
</dbReference>